<sequence>MKMKLNKKRIKVLGSDTVSVKQTKQIGGGRFTGQCTYMECYSKGPVVCTSMPCT</sequence>
<dbReference type="Proteomes" id="UP000076643">
    <property type="component" value="Unassembled WGS sequence"/>
</dbReference>
<comment type="caution">
    <text evidence="1">The sequence shown here is derived from an EMBL/GenBank/DDBJ whole genome shotgun (WGS) entry which is preliminary data.</text>
</comment>
<dbReference type="EMBL" id="AUYB01000148">
    <property type="protein sequence ID" value="KZN30685.1"/>
    <property type="molecule type" value="Genomic_DNA"/>
</dbReference>
<name>A0A166UHP3_9GAMM</name>
<protein>
    <submittedName>
        <fullName evidence="1">Uncharacterized protein</fullName>
    </submittedName>
</protein>
<evidence type="ECO:0000313" key="1">
    <source>
        <dbReference type="EMBL" id="KZN30685.1"/>
    </source>
</evidence>
<evidence type="ECO:0000313" key="2">
    <source>
        <dbReference type="Proteomes" id="UP000076643"/>
    </source>
</evidence>
<reference evidence="1 2" key="1">
    <citation type="submission" date="2013-07" db="EMBL/GenBank/DDBJ databases">
        <title>Comparative Genomic and Metabolomic Analysis of Twelve Strains of Pseudoalteromonas luteoviolacea.</title>
        <authorList>
            <person name="Vynne N.G."/>
            <person name="Mansson M."/>
            <person name="Gram L."/>
        </authorList>
    </citation>
    <scope>NUCLEOTIDE SEQUENCE [LARGE SCALE GENOMIC DNA]</scope>
    <source>
        <strain evidence="1 2">DSM 6061</strain>
    </source>
</reference>
<accession>A0A166UHP3</accession>
<gene>
    <name evidence="1" type="ORF">N475_24475</name>
</gene>
<dbReference type="GeneID" id="58735876"/>
<organism evidence="1 2">
    <name type="scientific">Pseudoalteromonas luteoviolacea DSM 6061</name>
    <dbReference type="NCBI Taxonomy" id="1365250"/>
    <lineage>
        <taxon>Bacteria</taxon>
        <taxon>Pseudomonadati</taxon>
        <taxon>Pseudomonadota</taxon>
        <taxon>Gammaproteobacteria</taxon>
        <taxon>Alteromonadales</taxon>
        <taxon>Pseudoalteromonadaceae</taxon>
        <taxon>Pseudoalteromonas</taxon>
    </lineage>
</organism>
<dbReference type="RefSeq" id="WP_155730877.1">
    <property type="nucleotide sequence ID" value="NZ_AQHB01000039.1"/>
</dbReference>
<keyword evidence="2" id="KW-1185">Reference proteome</keyword>
<dbReference type="PATRIC" id="fig|1365250.3.peg.4901"/>
<proteinExistence type="predicted"/>
<dbReference type="AlphaFoldDB" id="A0A166UHP3"/>